<name>A0A315ZV40_SEDFL</name>
<dbReference type="RefSeq" id="WP_109620426.1">
    <property type="nucleotide sequence ID" value="NZ_QGDO01000005.1"/>
</dbReference>
<dbReference type="Proteomes" id="UP000245535">
    <property type="component" value="Unassembled WGS sequence"/>
</dbReference>
<comment type="caution">
    <text evidence="2">The sequence shown here is derived from an EMBL/GenBank/DDBJ whole genome shotgun (WGS) entry which is preliminary data.</text>
</comment>
<evidence type="ECO:0000313" key="2">
    <source>
        <dbReference type="EMBL" id="PWJ40049.1"/>
    </source>
</evidence>
<dbReference type="Gene3D" id="3.90.1150.200">
    <property type="match status" value="1"/>
</dbReference>
<dbReference type="PIRSF" id="PIRSF021308">
    <property type="entry name" value="UCP021308"/>
    <property type="match status" value="1"/>
</dbReference>
<evidence type="ECO:0000313" key="3">
    <source>
        <dbReference type="Proteomes" id="UP000245535"/>
    </source>
</evidence>
<dbReference type="OrthoDB" id="9800461at2"/>
<sequence>MENKSKTAEEYFLNDPNHQETLLVLRKLILASGLEETFKWSNPTYTWEGKNVMAIRGFKDHVGVWFFNGALMEDKGDVLVNAQEGKTQAMRQWKIDPHQNINIPLFQSYVEEAIENQKAGKVVPVQKKKPLVIPSELQTALDEDQDLKSAFGSLNLTKQREYTDYISEAKREQTKLNRLEKIRPMILEGKGLNDKYRK</sequence>
<dbReference type="EMBL" id="QGDO01000005">
    <property type="protein sequence ID" value="PWJ40049.1"/>
    <property type="molecule type" value="Genomic_DNA"/>
</dbReference>
<reference evidence="2 3" key="1">
    <citation type="submission" date="2018-03" db="EMBL/GenBank/DDBJ databases">
        <title>Genomic Encyclopedia of Archaeal and Bacterial Type Strains, Phase II (KMG-II): from individual species to whole genera.</title>
        <authorList>
            <person name="Goeker M."/>
        </authorList>
    </citation>
    <scope>NUCLEOTIDE SEQUENCE [LARGE SCALE GENOMIC DNA]</scope>
    <source>
        <strain evidence="2 3">DSM 28229</strain>
    </source>
</reference>
<evidence type="ECO:0000259" key="1">
    <source>
        <dbReference type="Pfam" id="PF08818"/>
    </source>
</evidence>
<dbReference type="AlphaFoldDB" id="A0A315ZV40"/>
<dbReference type="Pfam" id="PF13376">
    <property type="entry name" value="OmdA"/>
    <property type="match status" value="1"/>
</dbReference>
<dbReference type="InterPro" id="IPR014922">
    <property type="entry name" value="YdhG-like"/>
</dbReference>
<dbReference type="Pfam" id="PF08818">
    <property type="entry name" value="DUF1801"/>
    <property type="match status" value="1"/>
</dbReference>
<proteinExistence type="predicted"/>
<gene>
    <name evidence="2" type="ORF">BC781_105112</name>
</gene>
<protein>
    <submittedName>
        <fullName evidence="2">Uncharacterized protein YdeI (YjbR/CyaY-like superfamily)</fullName>
    </submittedName>
</protein>
<dbReference type="SUPFAM" id="SSF159888">
    <property type="entry name" value="YdhG-like"/>
    <property type="match status" value="1"/>
</dbReference>
<organism evidence="2 3">
    <name type="scientific">Sediminitomix flava</name>
    <dbReference type="NCBI Taxonomy" id="379075"/>
    <lineage>
        <taxon>Bacteria</taxon>
        <taxon>Pseudomonadati</taxon>
        <taxon>Bacteroidota</taxon>
        <taxon>Cytophagia</taxon>
        <taxon>Cytophagales</taxon>
        <taxon>Flammeovirgaceae</taxon>
        <taxon>Sediminitomix</taxon>
    </lineage>
</organism>
<keyword evidence="3" id="KW-1185">Reference proteome</keyword>
<feature type="domain" description="YdhG-like" evidence="1">
    <location>
        <begin position="18"/>
        <end position="114"/>
    </location>
</feature>
<accession>A0A315ZV40</accession>
<dbReference type="InterPro" id="IPR016786">
    <property type="entry name" value="YdeI_bac"/>
</dbReference>